<sequence>MKRLFSIRRRWRLHTSLIFDFFFFNIFLMVIIIVCFIAGIIYAFQNAHTSESMNASAASFLKSDKRSAYSIQWLEKHGGWLEELDDKFHVIGSKGKKGNEKIGYTQDELFALLENGEKQTYYYSIAAIESYSPPHYLVMKIPREQISIQKNMAAEPLVIDEEQPFPFNRVKIFFYGSIAAVLFFIFLYSYWVARRIKKPLDTVAAGLKRMTHGDYSTRIDVHAEKEFKQISDTFNYMASVIESTAKEKRLLEESKERLIVDLSHDLKTPITSIQGFSQALMEGKVEDSDRQNRYLNYIYNKSNQVTALIESMLELLKLDSPDHPLKLEKSDVGDFLRESVAEMYGDIERKNFELAMEIPDRSMVAVFNAEALNRIITNLLANALKYNPPGTKLRVAIKEEAVDVRIEIGDSGIGIPEHLKLKLFDPFVRGDESRSNENEGGLGLGLSIAKKLAEKMGGSLYLEDSQEDSTLFVISLTKK</sequence>
<feature type="domain" description="Histidine kinase" evidence="15">
    <location>
        <begin position="261"/>
        <end position="479"/>
    </location>
</feature>
<evidence type="ECO:0000256" key="14">
    <source>
        <dbReference type="SAM" id="Phobius"/>
    </source>
</evidence>
<evidence type="ECO:0000256" key="8">
    <source>
        <dbReference type="ARBA" id="ARBA00022741"/>
    </source>
</evidence>
<evidence type="ECO:0000256" key="7">
    <source>
        <dbReference type="ARBA" id="ARBA00022692"/>
    </source>
</evidence>
<keyword evidence="13 14" id="KW-0472">Membrane</keyword>
<evidence type="ECO:0000259" key="16">
    <source>
        <dbReference type="PROSITE" id="PS50885"/>
    </source>
</evidence>
<dbReference type="InterPro" id="IPR003594">
    <property type="entry name" value="HATPase_dom"/>
</dbReference>
<dbReference type="SUPFAM" id="SSF47384">
    <property type="entry name" value="Homodimeric domain of signal transducing histidine kinase"/>
    <property type="match status" value="1"/>
</dbReference>
<dbReference type="CDD" id="cd06225">
    <property type="entry name" value="HAMP"/>
    <property type="match status" value="1"/>
</dbReference>
<dbReference type="Pfam" id="PF00512">
    <property type="entry name" value="HisKA"/>
    <property type="match status" value="1"/>
</dbReference>
<dbReference type="InterPro" id="IPR050398">
    <property type="entry name" value="HssS/ArlS-like"/>
</dbReference>
<dbReference type="Gene3D" id="1.10.287.130">
    <property type="match status" value="1"/>
</dbReference>
<dbReference type="InterPro" id="IPR005467">
    <property type="entry name" value="His_kinase_dom"/>
</dbReference>
<reference evidence="17 18" key="1">
    <citation type="journal article" date="2014" name="Int. J. Syst. Evol. Microbiol.">
        <title>Complete genome sequence of Corynebacterium casei LMG S-19264T (=DSM 44701T), isolated from a smear-ripened cheese.</title>
        <authorList>
            <consortium name="US DOE Joint Genome Institute (JGI-PGF)"/>
            <person name="Walter F."/>
            <person name="Albersmeier A."/>
            <person name="Kalinowski J."/>
            <person name="Ruckert C."/>
        </authorList>
    </citation>
    <scope>NUCLEOTIDE SEQUENCE [LARGE SCALE GENOMIC DNA]</scope>
    <source>
        <strain evidence="17 18">CGMCC 1.15286</strain>
    </source>
</reference>
<evidence type="ECO:0000259" key="15">
    <source>
        <dbReference type="PROSITE" id="PS50109"/>
    </source>
</evidence>
<feature type="transmembrane region" description="Helical" evidence="14">
    <location>
        <begin position="172"/>
        <end position="191"/>
    </location>
</feature>
<evidence type="ECO:0000256" key="11">
    <source>
        <dbReference type="ARBA" id="ARBA00022989"/>
    </source>
</evidence>
<evidence type="ECO:0000256" key="6">
    <source>
        <dbReference type="ARBA" id="ARBA00022679"/>
    </source>
</evidence>
<feature type="domain" description="HAMP" evidence="16">
    <location>
        <begin position="194"/>
        <end position="246"/>
    </location>
</feature>
<dbReference type="InterPro" id="IPR003661">
    <property type="entry name" value="HisK_dim/P_dom"/>
</dbReference>
<dbReference type="GO" id="GO:0005886">
    <property type="term" value="C:plasma membrane"/>
    <property type="evidence" value="ECO:0007669"/>
    <property type="project" value="UniProtKB-SubCell"/>
</dbReference>
<accession>A0A917HJ10</accession>
<comment type="subcellular location">
    <subcellularLocation>
        <location evidence="2">Cell membrane</location>
        <topology evidence="2">Multi-pass membrane protein</topology>
    </subcellularLocation>
</comment>
<evidence type="ECO:0000313" key="18">
    <source>
        <dbReference type="Proteomes" id="UP000600247"/>
    </source>
</evidence>
<evidence type="ECO:0000256" key="5">
    <source>
        <dbReference type="ARBA" id="ARBA00022553"/>
    </source>
</evidence>
<dbReference type="RefSeq" id="WP_188891220.1">
    <property type="nucleotide sequence ID" value="NZ_BMHY01000009.1"/>
</dbReference>
<comment type="caution">
    <text evidence="17">The sequence shown here is derived from an EMBL/GenBank/DDBJ whole genome shotgun (WGS) entry which is preliminary data.</text>
</comment>
<dbReference type="AlphaFoldDB" id="A0A917HJ10"/>
<keyword evidence="11 14" id="KW-1133">Transmembrane helix</keyword>
<dbReference type="GO" id="GO:0000155">
    <property type="term" value="F:phosphorelay sensor kinase activity"/>
    <property type="evidence" value="ECO:0007669"/>
    <property type="project" value="InterPro"/>
</dbReference>
<dbReference type="Gene3D" id="3.30.565.10">
    <property type="entry name" value="Histidine kinase-like ATPase, C-terminal domain"/>
    <property type="match status" value="1"/>
</dbReference>
<keyword evidence="10" id="KW-0067">ATP-binding</keyword>
<keyword evidence="7 14" id="KW-0812">Transmembrane</keyword>
<keyword evidence="18" id="KW-1185">Reference proteome</keyword>
<name>A0A917HJ10_9BACL</name>
<dbReference type="SUPFAM" id="SSF158472">
    <property type="entry name" value="HAMP domain-like"/>
    <property type="match status" value="1"/>
</dbReference>
<evidence type="ECO:0000256" key="1">
    <source>
        <dbReference type="ARBA" id="ARBA00000085"/>
    </source>
</evidence>
<keyword evidence="8" id="KW-0547">Nucleotide-binding</keyword>
<dbReference type="Pfam" id="PF02518">
    <property type="entry name" value="HATPase_c"/>
    <property type="match status" value="1"/>
</dbReference>
<proteinExistence type="predicted"/>
<dbReference type="InterPro" id="IPR004358">
    <property type="entry name" value="Sig_transdc_His_kin-like_C"/>
</dbReference>
<dbReference type="PROSITE" id="PS50885">
    <property type="entry name" value="HAMP"/>
    <property type="match status" value="1"/>
</dbReference>
<dbReference type="PANTHER" id="PTHR45528:SF1">
    <property type="entry name" value="SENSOR HISTIDINE KINASE CPXA"/>
    <property type="match status" value="1"/>
</dbReference>
<dbReference type="CDD" id="cd00082">
    <property type="entry name" value="HisKA"/>
    <property type="match status" value="1"/>
</dbReference>
<evidence type="ECO:0000256" key="12">
    <source>
        <dbReference type="ARBA" id="ARBA00023012"/>
    </source>
</evidence>
<dbReference type="Proteomes" id="UP000600247">
    <property type="component" value="Unassembled WGS sequence"/>
</dbReference>
<dbReference type="PROSITE" id="PS50109">
    <property type="entry name" value="HIS_KIN"/>
    <property type="match status" value="1"/>
</dbReference>
<evidence type="ECO:0000256" key="9">
    <source>
        <dbReference type="ARBA" id="ARBA00022777"/>
    </source>
</evidence>
<dbReference type="SUPFAM" id="SSF55874">
    <property type="entry name" value="ATPase domain of HSP90 chaperone/DNA topoisomerase II/histidine kinase"/>
    <property type="match status" value="1"/>
</dbReference>
<dbReference type="SMART" id="SM00387">
    <property type="entry name" value="HATPase_c"/>
    <property type="match status" value="1"/>
</dbReference>
<evidence type="ECO:0000256" key="2">
    <source>
        <dbReference type="ARBA" id="ARBA00004651"/>
    </source>
</evidence>
<keyword evidence="4" id="KW-1003">Cell membrane</keyword>
<dbReference type="InterPro" id="IPR003660">
    <property type="entry name" value="HAMP_dom"/>
</dbReference>
<evidence type="ECO:0000256" key="10">
    <source>
        <dbReference type="ARBA" id="ARBA00022840"/>
    </source>
</evidence>
<gene>
    <name evidence="17" type="ORF">GCM10010918_42630</name>
</gene>
<dbReference type="InterPro" id="IPR036097">
    <property type="entry name" value="HisK_dim/P_sf"/>
</dbReference>
<dbReference type="SMART" id="SM00304">
    <property type="entry name" value="HAMP"/>
    <property type="match status" value="1"/>
</dbReference>
<protein>
    <recommendedName>
        <fullName evidence="3">histidine kinase</fullName>
        <ecNumber evidence="3">2.7.13.3</ecNumber>
    </recommendedName>
</protein>
<evidence type="ECO:0000256" key="13">
    <source>
        <dbReference type="ARBA" id="ARBA00023136"/>
    </source>
</evidence>
<comment type="catalytic activity">
    <reaction evidence="1">
        <text>ATP + protein L-histidine = ADP + protein N-phospho-L-histidine.</text>
        <dbReference type="EC" id="2.7.13.3"/>
    </reaction>
</comment>
<dbReference type="InterPro" id="IPR036890">
    <property type="entry name" value="HATPase_C_sf"/>
</dbReference>
<dbReference type="GO" id="GO:0005524">
    <property type="term" value="F:ATP binding"/>
    <property type="evidence" value="ECO:0007669"/>
    <property type="project" value="UniProtKB-KW"/>
</dbReference>
<dbReference type="CDD" id="cd00075">
    <property type="entry name" value="HATPase"/>
    <property type="match status" value="1"/>
</dbReference>
<keyword evidence="9" id="KW-0418">Kinase</keyword>
<dbReference type="PRINTS" id="PR00344">
    <property type="entry name" value="BCTRLSENSOR"/>
</dbReference>
<keyword evidence="6" id="KW-0808">Transferase</keyword>
<keyword evidence="5" id="KW-0597">Phosphoprotein</keyword>
<dbReference type="PANTHER" id="PTHR45528">
    <property type="entry name" value="SENSOR HISTIDINE KINASE CPXA"/>
    <property type="match status" value="1"/>
</dbReference>
<dbReference type="Pfam" id="PF00672">
    <property type="entry name" value="HAMP"/>
    <property type="match status" value="1"/>
</dbReference>
<keyword evidence="12" id="KW-0902">Two-component regulatory system</keyword>
<evidence type="ECO:0000256" key="4">
    <source>
        <dbReference type="ARBA" id="ARBA00022475"/>
    </source>
</evidence>
<evidence type="ECO:0000256" key="3">
    <source>
        <dbReference type="ARBA" id="ARBA00012438"/>
    </source>
</evidence>
<dbReference type="EMBL" id="BMHY01000009">
    <property type="protein sequence ID" value="GGG80918.1"/>
    <property type="molecule type" value="Genomic_DNA"/>
</dbReference>
<organism evidence="17 18">
    <name type="scientific">Paenibacillus radicis</name>
    <name type="common">ex Gao et al. 2016</name>
    <dbReference type="NCBI Taxonomy" id="1737354"/>
    <lineage>
        <taxon>Bacteria</taxon>
        <taxon>Bacillati</taxon>
        <taxon>Bacillota</taxon>
        <taxon>Bacilli</taxon>
        <taxon>Bacillales</taxon>
        <taxon>Paenibacillaceae</taxon>
        <taxon>Paenibacillus</taxon>
    </lineage>
</organism>
<evidence type="ECO:0000313" key="17">
    <source>
        <dbReference type="EMBL" id="GGG80918.1"/>
    </source>
</evidence>
<dbReference type="EC" id="2.7.13.3" evidence="3"/>
<dbReference type="Gene3D" id="6.10.340.10">
    <property type="match status" value="1"/>
</dbReference>
<dbReference type="SMART" id="SM00388">
    <property type="entry name" value="HisKA"/>
    <property type="match status" value="1"/>
</dbReference>
<feature type="transmembrane region" description="Helical" evidence="14">
    <location>
        <begin position="21"/>
        <end position="44"/>
    </location>
</feature>